<proteinExistence type="predicted"/>
<dbReference type="InterPro" id="IPR014944">
    <property type="entry name" value="Toxin_SymE-like"/>
</dbReference>
<reference evidence="2 3" key="2">
    <citation type="submission" date="2019-09" db="EMBL/GenBank/DDBJ databases">
        <authorList>
            <person name="Jin C."/>
        </authorList>
    </citation>
    <scope>NUCLEOTIDE SEQUENCE [LARGE SCALE GENOMIC DNA]</scope>
    <source>
        <strain evidence="2 3">BN140078</strain>
    </source>
</reference>
<reference evidence="2 3" key="1">
    <citation type="submission" date="2019-09" db="EMBL/GenBank/DDBJ databases">
        <title>Chitinophaga ginsengihumi sp. nov., isolated from soil of ginseng rhizosphere.</title>
        <authorList>
            <person name="Lee J."/>
        </authorList>
    </citation>
    <scope>NUCLEOTIDE SEQUENCE [LARGE SCALE GENOMIC DNA]</scope>
    <source>
        <strain evidence="2 3">BN140078</strain>
    </source>
</reference>
<comment type="caution">
    <text evidence="2">The sequence shown here is derived from an EMBL/GenBank/DDBJ whole genome shotgun (WGS) entry which is preliminary data.</text>
</comment>
<evidence type="ECO:0000313" key="2">
    <source>
        <dbReference type="EMBL" id="KAA2239111.1"/>
    </source>
</evidence>
<keyword evidence="3" id="KW-1185">Reference proteome</keyword>
<dbReference type="GO" id="GO:0003723">
    <property type="term" value="F:RNA binding"/>
    <property type="evidence" value="ECO:0007669"/>
    <property type="project" value="InterPro"/>
</dbReference>
<accession>A0A5B2VJ58</accession>
<dbReference type="GO" id="GO:0016788">
    <property type="term" value="F:hydrolase activity, acting on ester bonds"/>
    <property type="evidence" value="ECO:0007669"/>
    <property type="project" value="InterPro"/>
</dbReference>
<gene>
    <name evidence="2" type="ORF">F0L74_23150</name>
</gene>
<protein>
    <submittedName>
        <fullName evidence="2">Type I toxin-antitoxin system SymE family toxin</fullName>
    </submittedName>
</protein>
<dbReference type="AlphaFoldDB" id="A0A5B2VJ58"/>
<dbReference type="Pfam" id="PF08845">
    <property type="entry name" value="SymE_toxin"/>
    <property type="match status" value="1"/>
</dbReference>
<evidence type="ECO:0000313" key="3">
    <source>
        <dbReference type="Proteomes" id="UP000324611"/>
    </source>
</evidence>
<dbReference type="GO" id="GO:0016070">
    <property type="term" value="P:RNA metabolic process"/>
    <property type="evidence" value="ECO:0007669"/>
    <property type="project" value="InterPro"/>
</dbReference>
<evidence type="ECO:0000259" key="1">
    <source>
        <dbReference type="Pfam" id="PF08845"/>
    </source>
</evidence>
<feature type="domain" description="Toxin SymE-like" evidence="1">
    <location>
        <begin position="26"/>
        <end position="73"/>
    </location>
</feature>
<organism evidence="2 3">
    <name type="scientific">Chitinophaga agrisoli</name>
    <dbReference type="NCBI Taxonomy" id="2607653"/>
    <lineage>
        <taxon>Bacteria</taxon>
        <taxon>Pseudomonadati</taxon>
        <taxon>Bacteroidota</taxon>
        <taxon>Chitinophagia</taxon>
        <taxon>Chitinophagales</taxon>
        <taxon>Chitinophagaceae</taxon>
        <taxon>Chitinophaga</taxon>
    </lineage>
</organism>
<dbReference type="EMBL" id="VUOC01000004">
    <property type="protein sequence ID" value="KAA2239111.1"/>
    <property type="molecule type" value="Genomic_DNA"/>
</dbReference>
<sequence length="109" mass="12671">MLFQYWYNRYICSIIIPFMKTDFKSRELSISYMPGSSNHSPFIRLSGQWLQKAGFSIGDKVIVNVEHEHIVIKRVMPAAPPKPINFKTKKRGKRVMQDIQRNCPVLGLC</sequence>
<dbReference type="GO" id="GO:0005737">
    <property type="term" value="C:cytoplasm"/>
    <property type="evidence" value="ECO:0007669"/>
    <property type="project" value="InterPro"/>
</dbReference>
<dbReference type="Proteomes" id="UP000324611">
    <property type="component" value="Unassembled WGS sequence"/>
</dbReference>
<name>A0A5B2VJ58_9BACT</name>